<dbReference type="Proteomes" id="UP000054018">
    <property type="component" value="Unassembled WGS sequence"/>
</dbReference>
<dbReference type="HOGENOM" id="CLU_2159404_0_0_1"/>
<name>A0A0C9Z8B4_9AGAM</name>
<reference evidence="2" key="2">
    <citation type="submission" date="2015-01" db="EMBL/GenBank/DDBJ databases">
        <title>Evolutionary Origins and Diversification of the Mycorrhizal Mutualists.</title>
        <authorList>
            <consortium name="DOE Joint Genome Institute"/>
            <consortium name="Mycorrhizal Genomics Consortium"/>
            <person name="Kohler A."/>
            <person name="Kuo A."/>
            <person name="Nagy L.G."/>
            <person name="Floudas D."/>
            <person name="Copeland A."/>
            <person name="Barry K.W."/>
            <person name="Cichocki N."/>
            <person name="Veneault-Fourrey C."/>
            <person name="LaButti K."/>
            <person name="Lindquist E.A."/>
            <person name="Lipzen A."/>
            <person name="Lundell T."/>
            <person name="Morin E."/>
            <person name="Murat C."/>
            <person name="Riley R."/>
            <person name="Ohm R."/>
            <person name="Sun H."/>
            <person name="Tunlid A."/>
            <person name="Henrissat B."/>
            <person name="Grigoriev I.V."/>
            <person name="Hibbett D.S."/>
            <person name="Martin F."/>
        </authorList>
    </citation>
    <scope>NUCLEOTIDE SEQUENCE [LARGE SCALE GENOMIC DNA]</scope>
    <source>
        <strain evidence="2">441</strain>
    </source>
</reference>
<sequence length="111" mass="12140">MMSSTDTHYVRISRRCRSGIQAVGVQAKLGFLRALSELDFVDVALPIRTAPYTPSEGGAECDRADWLLGLVALFPFVCDALFGTSLSTHASGDKTDYHADFQDRNENGKVL</sequence>
<keyword evidence="2" id="KW-1185">Reference proteome</keyword>
<proteinExistence type="predicted"/>
<dbReference type="EMBL" id="KN833707">
    <property type="protein sequence ID" value="KIK25526.1"/>
    <property type="molecule type" value="Genomic_DNA"/>
</dbReference>
<evidence type="ECO:0000313" key="2">
    <source>
        <dbReference type="Proteomes" id="UP000054018"/>
    </source>
</evidence>
<dbReference type="AlphaFoldDB" id="A0A0C9Z8B4"/>
<gene>
    <name evidence="1" type="ORF">PISMIDRAFT_339450</name>
</gene>
<evidence type="ECO:0000313" key="1">
    <source>
        <dbReference type="EMBL" id="KIK25526.1"/>
    </source>
</evidence>
<accession>A0A0C9Z8B4</accession>
<reference evidence="1 2" key="1">
    <citation type="submission" date="2014-04" db="EMBL/GenBank/DDBJ databases">
        <authorList>
            <consortium name="DOE Joint Genome Institute"/>
            <person name="Kuo A."/>
            <person name="Kohler A."/>
            <person name="Costa M.D."/>
            <person name="Nagy L.G."/>
            <person name="Floudas D."/>
            <person name="Copeland A."/>
            <person name="Barry K.W."/>
            <person name="Cichocki N."/>
            <person name="Veneault-Fourrey C."/>
            <person name="LaButti K."/>
            <person name="Lindquist E.A."/>
            <person name="Lipzen A."/>
            <person name="Lundell T."/>
            <person name="Morin E."/>
            <person name="Murat C."/>
            <person name="Sun H."/>
            <person name="Tunlid A."/>
            <person name="Henrissat B."/>
            <person name="Grigoriev I.V."/>
            <person name="Hibbett D.S."/>
            <person name="Martin F."/>
            <person name="Nordberg H.P."/>
            <person name="Cantor M.N."/>
            <person name="Hua S.X."/>
        </authorList>
    </citation>
    <scope>NUCLEOTIDE SEQUENCE [LARGE SCALE GENOMIC DNA]</scope>
    <source>
        <strain evidence="1 2">441</strain>
    </source>
</reference>
<organism evidence="1 2">
    <name type="scientific">Pisolithus microcarpus 441</name>
    <dbReference type="NCBI Taxonomy" id="765257"/>
    <lineage>
        <taxon>Eukaryota</taxon>
        <taxon>Fungi</taxon>
        <taxon>Dikarya</taxon>
        <taxon>Basidiomycota</taxon>
        <taxon>Agaricomycotina</taxon>
        <taxon>Agaricomycetes</taxon>
        <taxon>Agaricomycetidae</taxon>
        <taxon>Boletales</taxon>
        <taxon>Sclerodermatineae</taxon>
        <taxon>Pisolithaceae</taxon>
        <taxon>Pisolithus</taxon>
    </lineage>
</organism>
<protein>
    <submittedName>
        <fullName evidence="1">Uncharacterized protein</fullName>
    </submittedName>
</protein>